<dbReference type="PROSITE" id="PS51186">
    <property type="entry name" value="GNAT"/>
    <property type="match status" value="1"/>
</dbReference>
<reference evidence="4 5" key="1">
    <citation type="submission" date="2018-08" db="EMBL/GenBank/DDBJ databases">
        <title>Genomic Encyclopedia of Type Strains, Phase III (KMG-III): the genomes of soil and plant-associated and newly described type strains.</title>
        <authorList>
            <person name="Whitman W."/>
        </authorList>
    </citation>
    <scope>NUCLEOTIDE SEQUENCE [LARGE SCALE GENOMIC DNA]</scope>
    <source>
        <strain evidence="4 5">CGMCC 1.10966</strain>
    </source>
</reference>
<dbReference type="CDD" id="cd04301">
    <property type="entry name" value="NAT_SF"/>
    <property type="match status" value="1"/>
</dbReference>
<evidence type="ECO:0000259" key="3">
    <source>
        <dbReference type="PROSITE" id="PS51186"/>
    </source>
</evidence>
<evidence type="ECO:0000313" key="5">
    <source>
        <dbReference type="Proteomes" id="UP000256304"/>
    </source>
</evidence>
<sequence>MMIKVIDKELAWQLRHKVMWPNKPFDFIKIEEDDEGTHYGLYEGEELVSVVSLFVQGEQAQFRKFATLTTYQKRGFGSQLLNHVLDEATSAGINRIYCNARVNKASFYEKFGFSKVGDTFNKSGKDYILMERYLLK</sequence>
<dbReference type="GO" id="GO:0016747">
    <property type="term" value="F:acyltransferase activity, transferring groups other than amino-acyl groups"/>
    <property type="evidence" value="ECO:0007669"/>
    <property type="project" value="InterPro"/>
</dbReference>
<dbReference type="PANTHER" id="PTHR43420">
    <property type="entry name" value="ACETYLTRANSFERASE"/>
    <property type="match status" value="1"/>
</dbReference>
<keyword evidence="5" id="KW-1185">Reference proteome</keyword>
<dbReference type="RefSeq" id="WP_245995841.1">
    <property type="nucleotide sequence ID" value="NZ_QTTN01000004.1"/>
</dbReference>
<dbReference type="Proteomes" id="UP000256304">
    <property type="component" value="Unassembled WGS sequence"/>
</dbReference>
<keyword evidence="2" id="KW-0012">Acyltransferase</keyword>
<dbReference type="InterPro" id="IPR000182">
    <property type="entry name" value="GNAT_dom"/>
</dbReference>
<evidence type="ECO:0000256" key="1">
    <source>
        <dbReference type="ARBA" id="ARBA00022679"/>
    </source>
</evidence>
<name>A0A3D9SCD8_9BACL</name>
<dbReference type="PANTHER" id="PTHR43420:SF42">
    <property type="entry name" value="N-ACETYLTRANSFERASE DOMAIN-CONTAINING PROTEIN"/>
    <property type="match status" value="1"/>
</dbReference>
<dbReference type="SUPFAM" id="SSF55729">
    <property type="entry name" value="Acyl-CoA N-acyltransferases (Nat)"/>
    <property type="match status" value="1"/>
</dbReference>
<protein>
    <submittedName>
        <fullName evidence="4">Acetyltransferase (GNAT) family protein</fullName>
    </submittedName>
</protein>
<dbReference type="Gene3D" id="3.40.630.30">
    <property type="match status" value="1"/>
</dbReference>
<dbReference type="InterPro" id="IPR050680">
    <property type="entry name" value="YpeA/RimI_acetyltransf"/>
</dbReference>
<dbReference type="Pfam" id="PF13673">
    <property type="entry name" value="Acetyltransf_10"/>
    <property type="match status" value="1"/>
</dbReference>
<keyword evidence="1 4" id="KW-0808">Transferase</keyword>
<organism evidence="4 5">
    <name type="scientific">Paenibacillus taihuensis</name>
    <dbReference type="NCBI Taxonomy" id="1156355"/>
    <lineage>
        <taxon>Bacteria</taxon>
        <taxon>Bacillati</taxon>
        <taxon>Bacillota</taxon>
        <taxon>Bacilli</taxon>
        <taxon>Bacillales</taxon>
        <taxon>Paenibacillaceae</taxon>
        <taxon>Paenibacillus</taxon>
    </lineage>
</organism>
<evidence type="ECO:0000313" key="4">
    <source>
        <dbReference type="EMBL" id="REE91563.1"/>
    </source>
</evidence>
<dbReference type="InterPro" id="IPR016181">
    <property type="entry name" value="Acyl_CoA_acyltransferase"/>
</dbReference>
<dbReference type="AlphaFoldDB" id="A0A3D9SCD8"/>
<dbReference type="EMBL" id="QTTN01000004">
    <property type="protein sequence ID" value="REE91563.1"/>
    <property type="molecule type" value="Genomic_DNA"/>
</dbReference>
<gene>
    <name evidence="4" type="ORF">A8990_10470</name>
</gene>
<evidence type="ECO:0000256" key="2">
    <source>
        <dbReference type="ARBA" id="ARBA00023315"/>
    </source>
</evidence>
<comment type="caution">
    <text evidence="4">The sequence shown here is derived from an EMBL/GenBank/DDBJ whole genome shotgun (WGS) entry which is preliminary data.</text>
</comment>
<accession>A0A3D9SCD8</accession>
<feature type="domain" description="N-acetyltransferase" evidence="3">
    <location>
        <begin position="1"/>
        <end position="136"/>
    </location>
</feature>
<proteinExistence type="predicted"/>